<dbReference type="Gene3D" id="3.40.50.12660">
    <property type="match status" value="2"/>
</dbReference>
<evidence type="ECO:0000259" key="2">
    <source>
        <dbReference type="Pfam" id="PF00656"/>
    </source>
</evidence>
<dbReference type="PANTHER" id="PTHR48104">
    <property type="entry name" value="METACASPASE-4"/>
    <property type="match status" value="1"/>
</dbReference>
<dbReference type="GO" id="GO:0005737">
    <property type="term" value="C:cytoplasm"/>
    <property type="evidence" value="ECO:0007669"/>
    <property type="project" value="TreeGrafter"/>
</dbReference>
<feature type="domain" description="Peptidase C14 caspase" evidence="2">
    <location>
        <begin position="3"/>
        <end position="399"/>
    </location>
</feature>
<dbReference type="AlphaFoldDB" id="A0AAU9SK52"/>
<evidence type="ECO:0000313" key="3">
    <source>
        <dbReference type="EMBL" id="CAH2067884.1"/>
    </source>
</evidence>
<dbReference type="SUPFAM" id="SSF52129">
    <property type="entry name" value="Caspase-like"/>
    <property type="match status" value="1"/>
</dbReference>
<gene>
    <name evidence="3" type="ORF">TAV2_LOCUS16859</name>
</gene>
<accession>A0AAU9SK52</accession>
<reference evidence="3 4" key="1">
    <citation type="submission" date="2022-03" db="EMBL/GenBank/DDBJ databases">
        <authorList>
            <person name="Nunn A."/>
            <person name="Chopra R."/>
            <person name="Nunn A."/>
            <person name="Contreras Garrido A."/>
        </authorList>
    </citation>
    <scope>NUCLEOTIDE SEQUENCE [LARGE SCALE GENOMIC DNA]</scope>
</reference>
<protein>
    <recommendedName>
        <fullName evidence="2">Peptidase C14 caspase domain-containing protein</fullName>
    </recommendedName>
</protein>
<dbReference type="InterPro" id="IPR011600">
    <property type="entry name" value="Pept_C14_caspase"/>
</dbReference>
<dbReference type="Pfam" id="PF00656">
    <property type="entry name" value="Peptidase_C14"/>
    <property type="match status" value="1"/>
</dbReference>
<dbReference type="InterPro" id="IPR050452">
    <property type="entry name" value="Metacaspase"/>
</dbReference>
<name>A0AAU9SK52_THLAR</name>
<proteinExistence type="inferred from homology"/>
<dbReference type="Proteomes" id="UP000836841">
    <property type="component" value="Chromosome 5"/>
</dbReference>
<comment type="similarity">
    <text evidence="1">Belongs to the peptidase C14B family.</text>
</comment>
<evidence type="ECO:0000313" key="4">
    <source>
        <dbReference type="Proteomes" id="UP000836841"/>
    </source>
</evidence>
<organism evidence="3 4">
    <name type="scientific">Thlaspi arvense</name>
    <name type="common">Field penny-cress</name>
    <dbReference type="NCBI Taxonomy" id="13288"/>
    <lineage>
        <taxon>Eukaryota</taxon>
        <taxon>Viridiplantae</taxon>
        <taxon>Streptophyta</taxon>
        <taxon>Embryophyta</taxon>
        <taxon>Tracheophyta</taxon>
        <taxon>Spermatophyta</taxon>
        <taxon>Magnoliopsida</taxon>
        <taxon>eudicotyledons</taxon>
        <taxon>Gunneridae</taxon>
        <taxon>Pentapetalae</taxon>
        <taxon>rosids</taxon>
        <taxon>malvids</taxon>
        <taxon>Brassicales</taxon>
        <taxon>Brassicaceae</taxon>
        <taxon>Thlaspideae</taxon>
        <taxon>Thlaspi</taxon>
    </lineage>
</organism>
<keyword evidence="4" id="KW-1185">Reference proteome</keyword>
<dbReference type="EMBL" id="OU466861">
    <property type="protein sequence ID" value="CAH2067884.1"/>
    <property type="molecule type" value="Genomic_DNA"/>
</dbReference>
<dbReference type="InterPro" id="IPR029030">
    <property type="entry name" value="Caspase-like_dom_sf"/>
</dbReference>
<evidence type="ECO:0000256" key="1">
    <source>
        <dbReference type="ARBA" id="ARBA00009005"/>
    </source>
</evidence>
<dbReference type="GO" id="GO:0004197">
    <property type="term" value="F:cysteine-type endopeptidase activity"/>
    <property type="evidence" value="ECO:0007669"/>
    <property type="project" value="InterPro"/>
</dbReference>
<dbReference type="GO" id="GO:0006508">
    <property type="term" value="P:proteolysis"/>
    <property type="evidence" value="ECO:0007669"/>
    <property type="project" value="InterPro"/>
</dbReference>
<sequence length="408" mass="45686">MAKKAVLIGINYPGSKVELKGCVNDVHRMHKCLLDRFGFTKEDITVLIDTDESYTQPTGKNIRQALSELIKPAKPGDVLFVHYSGHGTRVPPETGEEDATGFDECIVPCDMNPIPDDDFRDLVEQVPEGCQITIVSDSCHSGGLIDEAKEQIGESTTKKPNSEPQVYSLEFDIGNCFRSVFVKLLAFFGIRRFQEEPSGIKTRDIVEEGERDDVAKSRYLPLESFISILKQKTGKDNIDIGKIRPTLFDVFGEDSSPKVKNFIKVMITELKERNDQSESVGKVEESAREYIEMKLNDEDYVKPAMQTKLKSDREIYEGGSSNGLFPDRGILLSGCQTDETSADVKKSGEAYGAFSNAIQMVLSETGKEDKITNKELVLKAREILKKQMFTQRPGLYCNDRFVNAPFIC</sequence>
<dbReference type="PANTHER" id="PTHR48104:SF14">
    <property type="entry name" value="METACASPASE-7"/>
    <property type="match status" value="1"/>
</dbReference>